<accession>A0A937F5X3</accession>
<evidence type="ECO:0000256" key="1">
    <source>
        <dbReference type="ARBA" id="ARBA00022737"/>
    </source>
</evidence>
<evidence type="ECO:0000256" key="2">
    <source>
        <dbReference type="ARBA" id="ARBA00022803"/>
    </source>
</evidence>
<feature type="domain" description="J" evidence="5">
    <location>
        <begin position="3"/>
        <end position="68"/>
    </location>
</feature>
<protein>
    <submittedName>
        <fullName evidence="6">DnaJ domain-containing protein</fullName>
    </submittedName>
</protein>
<dbReference type="InterPro" id="IPR019734">
    <property type="entry name" value="TPR_rpt"/>
</dbReference>
<keyword evidence="4" id="KW-0812">Transmembrane</keyword>
<organism evidence="6 7">
    <name type="scientific">Fulvivirga sediminis</name>
    <dbReference type="NCBI Taxonomy" id="2803949"/>
    <lineage>
        <taxon>Bacteria</taxon>
        <taxon>Pseudomonadati</taxon>
        <taxon>Bacteroidota</taxon>
        <taxon>Cytophagia</taxon>
        <taxon>Cytophagales</taxon>
        <taxon>Fulvivirgaceae</taxon>
        <taxon>Fulvivirga</taxon>
    </lineage>
</organism>
<dbReference type="CDD" id="cd06257">
    <property type="entry name" value="DnaJ"/>
    <property type="match status" value="1"/>
</dbReference>
<dbReference type="SMART" id="SM00271">
    <property type="entry name" value="DnaJ"/>
    <property type="match status" value="1"/>
</dbReference>
<evidence type="ECO:0000256" key="4">
    <source>
        <dbReference type="SAM" id="Phobius"/>
    </source>
</evidence>
<dbReference type="SMART" id="SM00028">
    <property type="entry name" value="TPR"/>
    <property type="match status" value="3"/>
</dbReference>
<dbReference type="EMBL" id="JAESIY010000002">
    <property type="protein sequence ID" value="MBL3655567.1"/>
    <property type="molecule type" value="Genomic_DNA"/>
</dbReference>
<dbReference type="Pfam" id="PF00226">
    <property type="entry name" value="DnaJ"/>
    <property type="match status" value="1"/>
</dbReference>
<dbReference type="Gene3D" id="1.25.40.10">
    <property type="entry name" value="Tetratricopeptide repeat domain"/>
    <property type="match status" value="3"/>
</dbReference>
<dbReference type="AlphaFoldDB" id="A0A937F5X3"/>
<gene>
    <name evidence="6" type="ORF">JL102_05470</name>
</gene>
<dbReference type="RefSeq" id="WP_202243231.1">
    <property type="nucleotide sequence ID" value="NZ_JAESIY010000002.1"/>
</dbReference>
<keyword evidence="7" id="KW-1185">Reference proteome</keyword>
<name>A0A937F5X3_9BACT</name>
<keyword evidence="2 3" id="KW-0802">TPR repeat</keyword>
<feature type="repeat" description="TPR" evidence="3">
    <location>
        <begin position="243"/>
        <end position="276"/>
    </location>
</feature>
<reference evidence="6" key="1">
    <citation type="submission" date="2021-01" db="EMBL/GenBank/DDBJ databases">
        <title>Fulvivirga kasyanovii gen. nov., sp nov., a novel member of the phylum Bacteroidetes isolated from seawater in a mussel farm.</title>
        <authorList>
            <person name="Zhao L.-H."/>
            <person name="Wang Z.-J."/>
        </authorList>
    </citation>
    <scope>NUCLEOTIDE SEQUENCE</scope>
    <source>
        <strain evidence="6">2943</strain>
    </source>
</reference>
<dbReference type="InterPro" id="IPR036869">
    <property type="entry name" value="J_dom_sf"/>
</dbReference>
<sequence length="412" mass="48199">MYNYYQVLDVSRHSDLQTIKSAYKKLAFMYHPDKNPGNKAAEEYFKLINEAHQILSDPIRKAQHDRFLSAIYDKPKNSTPRGYTTTARPSKHTERSVYDRYGKYDWRKAPKYKNAPTYKVDKEYFKNQLYTLLTVLVISIVIMGGLSINNYLDARKQEKIRIANQQIIDEASQKFNKGKYKEAITLLTDLINAFPIEPAYSKEKEKMISSLNHQAAGFFGQQQYKKAIKSLEVLREYEQPMRLSTWKMIGECYFQTQNYRSAIHAFTYAFDHDKSNVNLPIRIGDIYKNNLNNPLLAQKAYTEAKKVFKDTYSAVYGDAFEFVLPVEKTPEVYYELFIKRGIVNIEIQNYKEAITDFNWATYLRPHRADGYYYRGMAEAKSNLQKKVCVDWKKALQLGYEVDPSALSKYCKL</sequence>
<dbReference type="PANTHER" id="PTHR45188">
    <property type="entry name" value="DNAJ PROTEIN P58IPK HOMOLOG"/>
    <property type="match status" value="1"/>
</dbReference>
<evidence type="ECO:0000256" key="3">
    <source>
        <dbReference type="PROSITE-ProRule" id="PRU00339"/>
    </source>
</evidence>
<dbReference type="Proteomes" id="UP000659388">
    <property type="component" value="Unassembled WGS sequence"/>
</dbReference>
<proteinExistence type="predicted"/>
<dbReference type="SUPFAM" id="SSF48452">
    <property type="entry name" value="TPR-like"/>
    <property type="match status" value="1"/>
</dbReference>
<evidence type="ECO:0000259" key="5">
    <source>
        <dbReference type="PROSITE" id="PS50076"/>
    </source>
</evidence>
<evidence type="ECO:0000313" key="6">
    <source>
        <dbReference type="EMBL" id="MBL3655567.1"/>
    </source>
</evidence>
<dbReference type="PRINTS" id="PR00625">
    <property type="entry name" value="JDOMAIN"/>
</dbReference>
<dbReference type="Gene3D" id="1.10.287.110">
    <property type="entry name" value="DnaJ domain"/>
    <property type="match status" value="1"/>
</dbReference>
<dbReference type="PROSITE" id="PS50076">
    <property type="entry name" value="DNAJ_2"/>
    <property type="match status" value="1"/>
</dbReference>
<dbReference type="PROSITE" id="PS50005">
    <property type="entry name" value="TPR"/>
    <property type="match status" value="2"/>
</dbReference>
<dbReference type="InterPro" id="IPR011990">
    <property type="entry name" value="TPR-like_helical_dom_sf"/>
</dbReference>
<keyword evidence="4" id="KW-1133">Transmembrane helix</keyword>
<evidence type="ECO:0000313" key="7">
    <source>
        <dbReference type="Proteomes" id="UP000659388"/>
    </source>
</evidence>
<keyword evidence="1" id="KW-0677">Repeat</keyword>
<dbReference type="InterPro" id="IPR001623">
    <property type="entry name" value="DnaJ_domain"/>
</dbReference>
<feature type="repeat" description="TPR" evidence="3">
    <location>
        <begin position="334"/>
        <end position="367"/>
    </location>
</feature>
<dbReference type="PANTHER" id="PTHR45188:SF2">
    <property type="entry name" value="DNAJ HOMOLOG SUBFAMILY C MEMBER 7"/>
    <property type="match status" value="1"/>
</dbReference>
<keyword evidence="4" id="KW-0472">Membrane</keyword>
<dbReference type="SUPFAM" id="SSF46565">
    <property type="entry name" value="Chaperone J-domain"/>
    <property type="match status" value="1"/>
</dbReference>
<comment type="caution">
    <text evidence="6">The sequence shown here is derived from an EMBL/GenBank/DDBJ whole genome shotgun (WGS) entry which is preliminary data.</text>
</comment>
<feature type="transmembrane region" description="Helical" evidence="4">
    <location>
        <begin position="129"/>
        <end position="152"/>
    </location>
</feature>